<evidence type="ECO:0000259" key="3">
    <source>
        <dbReference type="PROSITE" id="PS50103"/>
    </source>
</evidence>
<accession>A0AA36D4I2</accession>
<gene>
    <name evidence="4" type="ORF">MSPICULIGERA_LOCUS17725</name>
</gene>
<dbReference type="EMBL" id="CATQJA010002657">
    <property type="protein sequence ID" value="CAJ0579509.1"/>
    <property type="molecule type" value="Genomic_DNA"/>
</dbReference>
<feature type="domain" description="C3H1-type" evidence="3">
    <location>
        <begin position="264"/>
        <end position="291"/>
    </location>
</feature>
<evidence type="ECO:0000313" key="5">
    <source>
        <dbReference type="Proteomes" id="UP001177023"/>
    </source>
</evidence>
<proteinExistence type="predicted"/>
<feature type="non-terminal residue" evidence="4">
    <location>
        <position position="491"/>
    </location>
</feature>
<dbReference type="Proteomes" id="UP001177023">
    <property type="component" value="Unassembled WGS sequence"/>
</dbReference>
<keyword evidence="5" id="KW-1185">Reference proteome</keyword>
<feature type="zinc finger region" description="C3H1-type" evidence="1">
    <location>
        <begin position="264"/>
        <end position="291"/>
    </location>
</feature>
<sequence length="491" mass="54841">MDRNSLFYQSPQLPPQPQIIYEQPQPWNQPTTYQYADATQIQQPQTAPAYQLLDLSALPNRDLVLVPAQLPPLQQQQQVIYYEQPKMQYLIAEPSPSTYRAVGLLQVTDPDPATQPQLQPRYITQNLDGFIEVQPLRQPQQQLTLQPQQPFIYWPKLGAQQPIVVAQQPQQALVTQLPAANTTYKSPTRLSPPPRLPPQWQQQHKGALAAIQPPPPPIARRPPEPKFERIPNPQPIPHPFISPRSPAHEPPNLAWRKPHWIPKACRRYVPSAGGTGLCRYLDTCIYVHPSDVTREEWERLVEQYERWSATVAANNRQLSGNVSRPFAASYQHAEVPRRRNVEESSCDSDTDSQQIAAPAKLRPAESQALVRPAPPAAPTIQCQQNDQHWPALTPPNLDVLSIPDTGPRSDGAETDKSEPAIHAFPMVEKAAQMFLGPLMRITTSADTCAGPSSILKNKGSPKRKLFAKVALGRHTCTSRPTSSSATNSTES</sequence>
<feature type="compositionally biased region" description="Basic and acidic residues" evidence="2">
    <location>
        <begin position="410"/>
        <end position="419"/>
    </location>
</feature>
<evidence type="ECO:0000256" key="2">
    <source>
        <dbReference type="SAM" id="MobiDB-lite"/>
    </source>
</evidence>
<dbReference type="GO" id="GO:0008270">
    <property type="term" value="F:zinc ion binding"/>
    <property type="evidence" value="ECO:0007669"/>
    <property type="project" value="UniProtKB-KW"/>
</dbReference>
<dbReference type="PROSITE" id="PS50103">
    <property type="entry name" value="ZF_C3H1"/>
    <property type="match status" value="1"/>
</dbReference>
<feature type="region of interest" description="Disordered" evidence="2">
    <location>
        <begin position="329"/>
        <end position="419"/>
    </location>
</feature>
<keyword evidence="1" id="KW-0479">Metal-binding</keyword>
<keyword evidence="1" id="KW-0863">Zinc-finger</keyword>
<feature type="region of interest" description="Disordered" evidence="2">
    <location>
        <begin position="472"/>
        <end position="491"/>
    </location>
</feature>
<feature type="compositionally biased region" description="Polar residues" evidence="2">
    <location>
        <begin position="475"/>
        <end position="491"/>
    </location>
</feature>
<organism evidence="4 5">
    <name type="scientific">Mesorhabditis spiculigera</name>
    <dbReference type="NCBI Taxonomy" id="96644"/>
    <lineage>
        <taxon>Eukaryota</taxon>
        <taxon>Metazoa</taxon>
        <taxon>Ecdysozoa</taxon>
        <taxon>Nematoda</taxon>
        <taxon>Chromadorea</taxon>
        <taxon>Rhabditida</taxon>
        <taxon>Rhabditina</taxon>
        <taxon>Rhabditomorpha</taxon>
        <taxon>Rhabditoidea</taxon>
        <taxon>Rhabditidae</taxon>
        <taxon>Mesorhabditinae</taxon>
        <taxon>Mesorhabditis</taxon>
    </lineage>
</organism>
<reference evidence="4" key="1">
    <citation type="submission" date="2023-06" db="EMBL/GenBank/DDBJ databases">
        <authorList>
            <person name="Delattre M."/>
        </authorList>
    </citation>
    <scope>NUCLEOTIDE SEQUENCE</scope>
    <source>
        <strain evidence="4">AF72</strain>
    </source>
</reference>
<name>A0AA36D4I2_9BILA</name>
<evidence type="ECO:0000313" key="4">
    <source>
        <dbReference type="EMBL" id="CAJ0579509.1"/>
    </source>
</evidence>
<dbReference type="InterPro" id="IPR000571">
    <property type="entry name" value="Znf_CCCH"/>
</dbReference>
<dbReference type="AlphaFoldDB" id="A0AA36D4I2"/>
<comment type="caution">
    <text evidence="4">The sequence shown here is derived from an EMBL/GenBank/DDBJ whole genome shotgun (WGS) entry which is preliminary data.</text>
</comment>
<protein>
    <recommendedName>
        <fullName evidence="3">C3H1-type domain-containing protein</fullName>
    </recommendedName>
</protein>
<keyword evidence="1" id="KW-0862">Zinc</keyword>
<evidence type="ECO:0000256" key="1">
    <source>
        <dbReference type="PROSITE-ProRule" id="PRU00723"/>
    </source>
</evidence>